<evidence type="ECO:0000256" key="1">
    <source>
        <dbReference type="SAM" id="Phobius"/>
    </source>
</evidence>
<sequence length="564" mass="63487">MKGIHRVLCLLLLSFIAIPSVSTYAVNVWFLGVDNSNPSIGIAMKSRIQIRQSPSYRVSIHNVEFDKNVVYSFLLAGYAMKYVCGVNIDGIAIDVYIDGRRQVRGSSASLAYTMAILKALNKTNITAFSWGATGVTSIDGFIDAVGGLYAKIEAAKESGLEIVYIPTINALIYSANSEAPRIVRVTSLADLCRDLDFNRVPMKLPPEGFEMVNKFFMYRAIEFLNMSKALIDKFPIDMRRTVFLEYKNLSTNVEKVLERGHGYTAASYAFTGYMQILHRYLMLNNSISNYLVDESKNIIESALNRFNNFRYIHPSTIPILVVILDRITEAQFYADLYKNLTQSSIPSRSPTIVLEAVTRAYTRSLTIDTWLDLLEMVNSTMVTNRDCPLIEFNRVYDATLSVLKAVSLTIEWNQEFAPLSLSAIASVRSTLAKQLDEESRLRVANELRKLYIIHTSYLDDDAKIVPYIYYIYAKDLELDGSSDYISILSMSTLIASITNIINSILSRGGLPIQPEYTEVPLLYNARVVALFLNIIVAFLLLVLLLHIIEKSLGSTPSYTIFNRI</sequence>
<organism evidence="2">
    <name type="scientific">Ignisphaera aggregans</name>
    <dbReference type="NCBI Taxonomy" id="334771"/>
    <lineage>
        <taxon>Archaea</taxon>
        <taxon>Thermoproteota</taxon>
        <taxon>Thermoprotei</taxon>
        <taxon>Desulfurococcales</taxon>
        <taxon>Desulfurococcaceae</taxon>
        <taxon>Ignisphaera</taxon>
    </lineage>
</organism>
<gene>
    <name evidence="2" type="ORF">ENT87_06075</name>
</gene>
<dbReference type="EMBL" id="DTAI01000178">
    <property type="protein sequence ID" value="HGN37095.1"/>
    <property type="molecule type" value="Genomic_DNA"/>
</dbReference>
<dbReference type="SUPFAM" id="SSF54211">
    <property type="entry name" value="Ribosomal protein S5 domain 2-like"/>
    <property type="match status" value="1"/>
</dbReference>
<dbReference type="InterPro" id="IPR014721">
    <property type="entry name" value="Ribsml_uS5_D2-typ_fold_subgr"/>
</dbReference>
<feature type="transmembrane region" description="Helical" evidence="1">
    <location>
        <begin position="484"/>
        <end position="506"/>
    </location>
</feature>
<name>A0A7J3I942_9CREN</name>
<protein>
    <recommendedName>
        <fullName evidence="3">Lon proteolytic domain-containing protein</fullName>
    </recommendedName>
</protein>
<keyword evidence="1" id="KW-1133">Transmembrane helix</keyword>
<evidence type="ECO:0000313" key="2">
    <source>
        <dbReference type="EMBL" id="HGN37095.1"/>
    </source>
</evidence>
<evidence type="ECO:0008006" key="3">
    <source>
        <dbReference type="Google" id="ProtNLM"/>
    </source>
</evidence>
<keyword evidence="1" id="KW-0472">Membrane</keyword>
<keyword evidence="1" id="KW-0812">Transmembrane</keyword>
<dbReference type="AlphaFoldDB" id="A0A7J3I942"/>
<reference evidence="2" key="1">
    <citation type="journal article" date="2020" name="mSystems">
        <title>Genome- and Community-Level Interaction Insights into Carbon Utilization and Element Cycling Functions of Hydrothermarchaeota in Hydrothermal Sediment.</title>
        <authorList>
            <person name="Zhou Z."/>
            <person name="Liu Y."/>
            <person name="Xu W."/>
            <person name="Pan J."/>
            <person name="Luo Z.H."/>
            <person name="Li M."/>
        </authorList>
    </citation>
    <scope>NUCLEOTIDE SEQUENCE [LARGE SCALE GENOMIC DNA]</scope>
    <source>
        <strain evidence="2">SpSt-618</strain>
    </source>
</reference>
<dbReference type="InterPro" id="IPR020568">
    <property type="entry name" value="Ribosomal_Su5_D2-typ_SF"/>
</dbReference>
<proteinExistence type="predicted"/>
<feature type="transmembrane region" description="Helical" evidence="1">
    <location>
        <begin position="527"/>
        <end position="548"/>
    </location>
</feature>
<comment type="caution">
    <text evidence="2">The sequence shown here is derived from an EMBL/GenBank/DDBJ whole genome shotgun (WGS) entry which is preliminary data.</text>
</comment>
<accession>A0A7J3I942</accession>
<dbReference type="Gene3D" id="3.30.230.10">
    <property type="match status" value="1"/>
</dbReference>